<proteinExistence type="predicted"/>
<feature type="compositionally biased region" description="Low complexity" evidence="1">
    <location>
        <begin position="275"/>
        <end position="290"/>
    </location>
</feature>
<feature type="region of interest" description="Disordered" evidence="1">
    <location>
        <begin position="275"/>
        <end position="294"/>
    </location>
</feature>
<evidence type="ECO:0000313" key="2">
    <source>
        <dbReference type="EMBL" id="KAJ8315468.1"/>
    </source>
</evidence>
<feature type="region of interest" description="Disordered" evidence="1">
    <location>
        <begin position="381"/>
        <end position="403"/>
    </location>
</feature>
<sequence length="403" mass="46712">MNINSEYYPMQKLRVFIDELSSPSSFKQSQDKNLVYIQIKVESWGMLIERDMPKRDIKLKRLNYGKKIVFSNEQPLEDKRRKVQKDRLNSELPPITPKISKDSQNITHNAMVGKNELPPIQRHNTERTQIIETFREKKKWRICEECSNIAKYTNDSIIKKQLKKRKNNDDVILEDKCVICDKNEASVTEVNHDQDNALLSLLYPRDFYDQFSREEKTGESFLNRTRDSFLNKTNETLFNRTKTGSNTQSTQYAPVTQQSQTSKVQSIADVPIKSSSITSNSTSNSQNNENRYSFENKNYPTQRKEFHQSCGKSNHFDYHSAPSISRITSDEFKALYRRQGFPGSNTSYTVNSLGLHFDIPEPRNTGRTTMRQIRTNNATKPKTILPPIKTAHSWSGNSGRLTM</sequence>
<name>A0ABQ9FDR7_TEGGR</name>
<organism evidence="2 3">
    <name type="scientific">Tegillarca granosa</name>
    <name type="common">Malaysian cockle</name>
    <name type="synonym">Anadara granosa</name>
    <dbReference type="NCBI Taxonomy" id="220873"/>
    <lineage>
        <taxon>Eukaryota</taxon>
        <taxon>Metazoa</taxon>
        <taxon>Spiralia</taxon>
        <taxon>Lophotrochozoa</taxon>
        <taxon>Mollusca</taxon>
        <taxon>Bivalvia</taxon>
        <taxon>Autobranchia</taxon>
        <taxon>Pteriomorphia</taxon>
        <taxon>Arcoida</taxon>
        <taxon>Arcoidea</taxon>
        <taxon>Arcidae</taxon>
        <taxon>Tegillarca</taxon>
    </lineage>
</organism>
<feature type="region of interest" description="Disordered" evidence="1">
    <location>
        <begin position="238"/>
        <end position="267"/>
    </location>
</feature>
<accession>A0ABQ9FDR7</accession>
<evidence type="ECO:0000313" key="3">
    <source>
        <dbReference type="Proteomes" id="UP001217089"/>
    </source>
</evidence>
<feature type="compositionally biased region" description="Polar residues" evidence="1">
    <location>
        <begin position="238"/>
        <end position="254"/>
    </location>
</feature>
<feature type="compositionally biased region" description="Polar residues" evidence="1">
    <location>
        <begin position="392"/>
        <end position="403"/>
    </location>
</feature>
<gene>
    <name evidence="2" type="ORF">KUTeg_007618</name>
</gene>
<protein>
    <submittedName>
        <fullName evidence="2">Uncharacterized protein</fullName>
    </submittedName>
</protein>
<reference evidence="2 3" key="1">
    <citation type="submission" date="2022-12" db="EMBL/GenBank/DDBJ databases">
        <title>Chromosome-level genome of Tegillarca granosa.</title>
        <authorList>
            <person name="Kim J."/>
        </authorList>
    </citation>
    <scope>NUCLEOTIDE SEQUENCE [LARGE SCALE GENOMIC DNA]</scope>
    <source>
        <strain evidence="2">Teg-2019</strain>
        <tissue evidence="2">Adductor muscle</tissue>
    </source>
</reference>
<dbReference type="Proteomes" id="UP001217089">
    <property type="component" value="Unassembled WGS sequence"/>
</dbReference>
<keyword evidence="3" id="KW-1185">Reference proteome</keyword>
<dbReference type="EMBL" id="JARBDR010000337">
    <property type="protein sequence ID" value="KAJ8315468.1"/>
    <property type="molecule type" value="Genomic_DNA"/>
</dbReference>
<evidence type="ECO:0000256" key="1">
    <source>
        <dbReference type="SAM" id="MobiDB-lite"/>
    </source>
</evidence>
<feature type="compositionally biased region" description="Low complexity" evidence="1">
    <location>
        <begin position="255"/>
        <end position="266"/>
    </location>
</feature>
<comment type="caution">
    <text evidence="2">The sequence shown here is derived from an EMBL/GenBank/DDBJ whole genome shotgun (WGS) entry which is preliminary data.</text>
</comment>